<comment type="caution">
    <text evidence="1">The sequence shown here is derived from an EMBL/GenBank/DDBJ whole genome shotgun (WGS) entry which is preliminary data.</text>
</comment>
<dbReference type="AlphaFoldDB" id="A0A0F9P1U2"/>
<accession>A0A0F9P1U2</accession>
<evidence type="ECO:0000313" key="1">
    <source>
        <dbReference type="EMBL" id="KKM95090.1"/>
    </source>
</evidence>
<sequence length="42" mass="4778">IDITDPKNIKRAVDDYVKLVVTAMEEQDLIFRKENDDGVTGL</sequence>
<dbReference type="EMBL" id="LAZR01006054">
    <property type="protein sequence ID" value="KKM95090.1"/>
    <property type="molecule type" value="Genomic_DNA"/>
</dbReference>
<feature type="non-terminal residue" evidence="1">
    <location>
        <position position="1"/>
    </location>
</feature>
<organism evidence="1">
    <name type="scientific">marine sediment metagenome</name>
    <dbReference type="NCBI Taxonomy" id="412755"/>
    <lineage>
        <taxon>unclassified sequences</taxon>
        <taxon>metagenomes</taxon>
        <taxon>ecological metagenomes</taxon>
    </lineage>
</organism>
<gene>
    <name evidence="1" type="ORF">LCGC14_1191660</name>
</gene>
<reference evidence="1" key="1">
    <citation type="journal article" date="2015" name="Nature">
        <title>Complex archaea that bridge the gap between prokaryotes and eukaryotes.</title>
        <authorList>
            <person name="Spang A."/>
            <person name="Saw J.H."/>
            <person name="Jorgensen S.L."/>
            <person name="Zaremba-Niedzwiedzka K."/>
            <person name="Martijn J."/>
            <person name="Lind A.E."/>
            <person name="van Eijk R."/>
            <person name="Schleper C."/>
            <person name="Guy L."/>
            <person name="Ettema T.J."/>
        </authorList>
    </citation>
    <scope>NUCLEOTIDE SEQUENCE</scope>
</reference>
<proteinExistence type="predicted"/>
<name>A0A0F9P1U2_9ZZZZ</name>
<protein>
    <submittedName>
        <fullName evidence="1">Uncharacterized protein</fullName>
    </submittedName>
</protein>